<dbReference type="EMBL" id="AHKH01000007">
    <property type="protein sequence ID" value="EHQ63680.1"/>
    <property type="molecule type" value="Genomic_DNA"/>
</dbReference>
<gene>
    <name evidence="6" type="ORF">PDENDC454_04414</name>
</gene>
<evidence type="ECO:0000313" key="6">
    <source>
        <dbReference type="EMBL" id="EHQ63680.1"/>
    </source>
</evidence>
<feature type="region of interest" description="Disordered" evidence="3">
    <location>
        <begin position="166"/>
        <end position="198"/>
    </location>
</feature>
<reference evidence="6 7" key="1">
    <citation type="journal article" date="2012" name="J. Bacteriol.">
        <title>Genome Sequence of the Pattern-Forming Social Bacterium Paenibacillus dendritiformis C454 Chiral Morphotype.</title>
        <authorList>
            <person name="Sirota-Madi A."/>
            <person name="Olender T."/>
            <person name="Helman Y."/>
            <person name="Brainis I."/>
            <person name="Finkelshtein A."/>
            <person name="Roth D."/>
            <person name="Hagai E."/>
            <person name="Leshkowitz D."/>
            <person name="Brodsky L."/>
            <person name="Galatenko V."/>
            <person name="Nikolaev V."/>
            <person name="Gutnick D.L."/>
            <person name="Lancet D."/>
            <person name="Ben-Jacob E."/>
        </authorList>
    </citation>
    <scope>NUCLEOTIDE SEQUENCE [LARGE SCALE GENOMIC DNA]</scope>
    <source>
        <strain evidence="6 7">C454</strain>
    </source>
</reference>
<keyword evidence="4" id="KW-1133">Transmembrane helix</keyword>
<proteinExistence type="predicted"/>
<evidence type="ECO:0000256" key="2">
    <source>
        <dbReference type="SAM" id="Coils"/>
    </source>
</evidence>
<dbReference type="STRING" id="1131935.PDENDC454_04414"/>
<dbReference type="OrthoDB" id="28713at2"/>
<evidence type="ECO:0000256" key="4">
    <source>
        <dbReference type="SAM" id="Phobius"/>
    </source>
</evidence>
<evidence type="ECO:0000313" key="7">
    <source>
        <dbReference type="Proteomes" id="UP000003900"/>
    </source>
</evidence>
<accession>H3SBJ7</accession>
<organism evidence="6 7">
    <name type="scientific">Paenibacillus dendritiformis C454</name>
    <dbReference type="NCBI Taxonomy" id="1131935"/>
    <lineage>
        <taxon>Bacteria</taxon>
        <taxon>Bacillati</taxon>
        <taxon>Bacillota</taxon>
        <taxon>Bacilli</taxon>
        <taxon>Bacillales</taxon>
        <taxon>Paenibacillaceae</taxon>
        <taxon>Paenibacillus</taxon>
    </lineage>
</organism>
<dbReference type="RefSeq" id="WP_006675394.1">
    <property type="nucleotide sequence ID" value="NZ_AHKH01000007.1"/>
</dbReference>
<keyword evidence="7" id="KW-1185">Reference proteome</keyword>
<dbReference type="Gene3D" id="1.20.120.20">
    <property type="entry name" value="Apolipoprotein"/>
    <property type="match status" value="1"/>
</dbReference>
<keyword evidence="4" id="KW-0812">Transmembrane</keyword>
<dbReference type="AlphaFoldDB" id="H3SBJ7"/>
<feature type="transmembrane region" description="Helical" evidence="4">
    <location>
        <begin position="647"/>
        <end position="668"/>
    </location>
</feature>
<evidence type="ECO:0000259" key="5">
    <source>
        <dbReference type="Pfam" id="PF10145"/>
    </source>
</evidence>
<comment type="caution">
    <text evidence="6">The sequence shown here is derived from an EMBL/GenBank/DDBJ whole genome shotgun (WGS) entry which is preliminary data.</text>
</comment>
<dbReference type="InterPro" id="IPR010090">
    <property type="entry name" value="Phage_tape_meas"/>
</dbReference>
<feature type="transmembrane region" description="Helical" evidence="4">
    <location>
        <begin position="568"/>
        <end position="593"/>
    </location>
</feature>
<evidence type="ECO:0000256" key="1">
    <source>
        <dbReference type="ARBA" id="ARBA00022612"/>
    </source>
</evidence>
<feature type="domain" description="Phage tail tape measure protein" evidence="5">
    <location>
        <begin position="276"/>
        <end position="475"/>
    </location>
</feature>
<evidence type="ECO:0000256" key="3">
    <source>
        <dbReference type="SAM" id="MobiDB-lite"/>
    </source>
</evidence>
<name>H3SBJ7_9BACL</name>
<dbReference type="NCBIfam" id="TIGR01760">
    <property type="entry name" value="tape_meas_TP901"/>
    <property type="match status" value="1"/>
</dbReference>
<dbReference type="PATRIC" id="fig|1131935.3.peg.877"/>
<keyword evidence="1" id="KW-1188">Viral release from host cell</keyword>
<dbReference type="PANTHER" id="PTHR37813:SF1">
    <property type="entry name" value="FELS-2 PROPHAGE PROTEIN"/>
    <property type="match status" value="1"/>
</dbReference>
<dbReference type="PANTHER" id="PTHR37813">
    <property type="entry name" value="FELS-2 PROPHAGE PROTEIN"/>
    <property type="match status" value="1"/>
</dbReference>
<feature type="transmembrane region" description="Helical" evidence="4">
    <location>
        <begin position="613"/>
        <end position="635"/>
    </location>
</feature>
<dbReference type="Proteomes" id="UP000003900">
    <property type="component" value="Unassembled WGS sequence"/>
</dbReference>
<protein>
    <submittedName>
        <fullName evidence="6">Tail tape measure protein TP901 core region protein</fullName>
    </submittedName>
</protein>
<keyword evidence="4" id="KW-0472">Membrane</keyword>
<dbReference type="Pfam" id="PF10145">
    <property type="entry name" value="PhageMin_Tail"/>
    <property type="match status" value="1"/>
</dbReference>
<sequence length="1002" mass="104898">MSLRKLTVDVGYNISTSPLETLDKRLNKLSGTNSKVFDRMESSMGKAGKAMQGVSQKSGAMASAVSKSQGITNQAAKAADKAAAANERLTKAADRLQKANDAAAKATERARAATAKAAEIAAVSTNSQEKVTKAIQRAQAANEKATAAAVRAQKADEKWRIAQDQAAAAGNRVKQASDRATQAVDRQSKAAQRASKEMDQLRKKYGDFSNGSLKALDQIDQASGNIRSAGVAMGAAGGVLTAGIGSSIKLAADFEASVSRVGALSGATAEDLVRLSDTAERLGAETAFTSVQAAEGMSYLAMAGFKTNDMIAAMPGLLDTAAAGQIDLGRAADITSNILTGFGIEAKDTARVADVLTATFTNSNTDLNMLGDTMKYVAPIAKASGQSLEEMAAATAALGDAGIQGSEAGTALRASMIRLAKPPKEAADVLEQLGVNIADQSGRILPLSNVVGQFAEKTKGLTEAQRLAAVSTVVGTEAASAFLTLMDAGQPKLEGFRTSLESSGGVAKRIADTQLDNLNGAMTMLSSATDGAKLAIGKTFIPILTDLARGINKLVDVFNGLPQGAQKAIAIFAAIAGAVLLLGGALTILVSFIPNVVAGFKMLSSVGPLIMGISGPMLIVIAVIAAVAVAAYLIIKYWEPISTWFKKLWAATVRVFTSAWNAIVGFLADTWNAIKTTAVNLWNGIVSTVMAIIAPFVENILASFTRIVNGVRLIWEGLKIYFNAAWTVIKNIFLGAILLIKDLFTGNFSAMKSHAIQIWENIKGAMGQAWEGIKLIFSGALEAVKGYLEGAWNNITIAAEIAWNGISTFFSDTWNGIKDMTSMVWDAIVESIKSAIDWVKNLPGQMWEMGKNAITGFIDGIKGAAKAVGDAVTGVANSVTEGIENALDIHSPSRVMKELGKYTGEGFQIGIEDKIPEVSHAVNGMATAAATPQAPQTEMDGLAPTYSNTSANSNIIISPNIEITIQGGESTSAAKDTAREVKKEIENLFKSFGIKNPQFIEG</sequence>
<feature type="transmembrane region" description="Helical" evidence="4">
    <location>
        <begin position="688"/>
        <end position="708"/>
    </location>
</feature>
<feature type="coiled-coil region" evidence="2">
    <location>
        <begin position="75"/>
        <end position="155"/>
    </location>
</feature>
<keyword evidence="2" id="KW-0175">Coiled coil</keyword>